<reference evidence="2 3" key="1">
    <citation type="journal article" date="2015" name="Genome Announc.">
        <title>Genomes of Geoalkalibacter ferrihydriticus Z-0531T and Geoalkalibacter subterraneus Red1T, Two Haloalkaliphilic Metal-Reducing Deltaproteobacteria.</title>
        <authorList>
            <person name="Badalamenti J.P."/>
            <person name="Krajmalnik-Brown R."/>
            <person name="Torres C.I."/>
            <person name="Bond D.R."/>
        </authorList>
    </citation>
    <scope>NUCLEOTIDE SEQUENCE [LARGE SCALE GENOMIC DNA]</scope>
    <source>
        <strain evidence="2 3">Red1</strain>
    </source>
</reference>
<dbReference type="RefSeq" id="WP_040199514.1">
    <property type="nucleotide sequence ID" value="NZ_CP010311.1"/>
</dbReference>
<evidence type="ECO:0000313" key="3">
    <source>
        <dbReference type="Proteomes" id="UP000035036"/>
    </source>
</evidence>
<dbReference type="InterPro" id="IPR036165">
    <property type="entry name" value="YefM-like_sf"/>
</dbReference>
<evidence type="ECO:0000313" key="2">
    <source>
        <dbReference type="EMBL" id="AJF06047.1"/>
    </source>
</evidence>
<dbReference type="STRING" id="483547.GSUB_05000"/>
<sequence length="89" mass="10204">MNTVPAQEVKRRGFAAVDELLEKGDVHVIRNNKPQYVVLTEERYQELVAEAQEAYLSRVRASLEDVKDGRVRKFANTDDLLQALDTEED</sequence>
<accession>A0A0B5FD38</accession>
<dbReference type="OrthoDB" id="9814740at2"/>
<organism evidence="2 3">
    <name type="scientific">Geoalkalibacter subterraneus</name>
    <dbReference type="NCBI Taxonomy" id="483547"/>
    <lineage>
        <taxon>Bacteria</taxon>
        <taxon>Pseudomonadati</taxon>
        <taxon>Thermodesulfobacteriota</taxon>
        <taxon>Desulfuromonadia</taxon>
        <taxon>Desulfuromonadales</taxon>
        <taxon>Geoalkalibacteraceae</taxon>
        <taxon>Geoalkalibacter</taxon>
    </lineage>
</organism>
<gene>
    <name evidence="2" type="ORF">GSUB_05000</name>
</gene>
<dbReference type="KEGG" id="gsb:GSUB_05000"/>
<evidence type="ECO:0000256" key="1">
    <source>
        <dbReference type="ARBA" id="ARBA00009981"/>
    </source>
</evidence>
<dbReference type="SUPFAM" id="SSF143120">
    <property type="entry name" value="YefM-like"/>
    <property type="match status" value="1"/>
</dbReference>
<dbReference type="EMBL" id="CP010311">
    <property type="protein sequence ID" value="AJF06047.1"/>
    <property type="molecule type" value="Genomic_DNA"/>
</dbReference>
<name>A0A0B5FD38_9BACT</name>
<dbReference type="AlphaFoldDB" id="A0A0B5FD38"/>
<keyword evidence="3" id="KW-1185">Reference proteome</keyword>
<protein>
    <submittedName>
        <fullName evidence="2">Prevent-host-death protein</fullName>
    </submittedName>
</protein>
<dbReference type="Proteomes" id="UP000035036">
    <property type="component" value="Chromosome"/>
</dbReference>
<comment type="similarity">
    <text evidence="1">Belongs to the phD/YefM antitoxin family.</text>
</comment>
<dbReference type="HOGENOM" id="CLU_187660_0_0_7"/>
<proteinExistence type="inferred from homology"/>